<gene>
    <name evidence="7" type="ORF">AWW70_10090</name>
</gene>
<evidence type="ECO:0000313" key="7">
    <source>
        <dbReference type="EMBL" id="KWU65568.1"/>
    </source>
</evidence>
<dbReference type="AlphaFoldDB" id="A0A109GFB8"/>
<feature type="transmembrane region" description="Helical" evidence="5">
    <location>
        <begin position="12"/>
        <end position="39"/>
    </location>
</feature>
<proteinExistence type="inferred from homology"/>
<feature type="domain" description="NlpC/P60" evidence="6">
    <location>
        <begin position="246"/>
        <end position="377"/>
    </location>
</feature>
<evidence type="ECO:0000256" key="3">
    <source>
        <dbReference type="ARBA" id="ARBA00022801"/>
    </source>
</evidence>
<keyword evidence="5" id="KW-0472">Membrane</keyword>
<comment type="caution">
    <text evidence="7">The sequence shown here is derived from an EMBL/GenBank/DDBJ whole genome shotgun (WGS) entry which is preliminary data.</text>
</comment>
<name>A0A109GFB8_BACMY</name>
<evidence type="ECO:0000256" key="1">
    <source>
        <dbReference type="ARBA" id="ARBA00007074"/>
    </source>
</evidence>
<protein>
    <recommendedName>
        <fullName evidence="6">NlpC/P60 domain-containing protein</fullName>
    </recommendedName>
</protein>
<dbReference type="InterPro" id="IPR051202">
    <property type="entry name" value="Peptidase_C40"/>
</dbReference>
<dbReference type="Pfam" id="PF13702">
    <property type="entry name" value="Lysozyme_like"/>
    <property type="match status" value="1"/>
</dbReference>
<sequence length="377" mass="41109">MHLVLKIIPKKWLITLALIVMGLFSFLLLGVVSIFIAAMGSDSGTGTDTGDITYTGEGQVMNVSPEVLKWEPTIRKYAKEFGVEPFVALMLAQMMQESGGRGSDPMQSSEGAFNTKYCKSPNCITDPDYSIWAGVQEFKHAIERAGVTSPGDMDHIKTALQAYNFGTGFFDFVGANGGKYTKELAIKFSQQQYQKVKNTGMYHCLRPEAVPYQACYGDILYVDAVLKYYQPGSVVSGGGGNPGSGGSSGSKVADVGRQWIGRSTYVFGGGRNTNDIARGIFDCSSFVRWAFEQVGMYTSPIGAVSTETLNKIGTTVSANDMKPGDVIFFDTYKHDGHVGIVIDKNTFIGCQTNKGVSIEDLNNPYWKKVFSGHVRRF</sequence>
<dbReference type="InterPro" id="IPR038765">
    <property type="entry name" value="Papain-like_cys_pep_sf"/>
</dbReference>
<dbReference type="PROSITE" id="PS51935">
    <property type="entry name" value="NLPC_P60"/>
    <property type="match status" value="1"/>
</dbReference>
<keyword evidence="4" id="KW-0788">Thiol protease</keyword>
<dbReference type="GO" id="GO:0008234">
    <property type="term" value="F:cysteine-type peptidase activity"/>
    <property type="evidence" value="ECO:0007669"/>
    <property type="project" value="UniProtKB-KW"/>
</dbReference>
<evidence type="ECO:0000256" key="5">
    <source>
        <dbReference type="SAM" id="Phobius"/>
    </source>
</evidence>
<evidence type="ECO:0000256" key="4">
    <source>
        <dbReference type="ARBA" id="ARBA00022807"/>
    </source>
</evidence>
<accession>A0A109GFB8</accession>
<evidence type="ECO:0000313" key="8">
    <source>
        <dbReference type="Proteomes" id="UP000065797"/>
    </source>
</evidence>
<dbReference type="Pfam" id="PF00877">
    <property type="entry name" value="NLPC_P60"/>
    <property type="match status" value="1"/>
</dbReference>
<dbReference type="Proteomes" id="UP000065797">
    <property type="component" value="Unassembled WGS sequence"/>
</dbReference>
<dbReference type="CDD" id="cd16891">
    <property type="entry name" value="CwlT-like"/>
    <property type="match status" value="1"/>
</dbReference>
<dbReference type="InterPro" id="IPR023346">
    <property type="entry name" value="Lysozyme-like_dom_sf"/>
</dbReference>
<keyword evidence="5" id="KW-1133">Transmembrane helix</keyword>
<dbReference type="SUPFAM" id="SSF53955">
    <property type="entry name" value="Lysozyme-like"/>
    <property type="match status" value="1"/>
</dbReference>
<reference evidence="7 8" key="1">
    <citation type="submission" date="2016-01" db="EMBL/GenBank/DDBJ databases">
        <authorList>
            <person name="McClelland M."/>
            <person name="Jain A."/>
            <person name="Saraogi P."/>
            <person name="Mendelson R."/>
            <person name="Westerman R."/>
            <person name="SanMiguel P."/>
            <person name="Csonka L."/>
        </authorList>
    </citation>
    <scope>NUCLEOTIDE SEQUENCE [LARGE SCALE GENOMIC DNA]</scope>
    <source>
        <strain evidence="7 8">PE8-15</strain>
    </source>
</reference>
<keyword evidence="2" id="KW-0645">Protease</keyword>
<dbReference type="RefSeq" id="WP_060749753.1">
    <property type="nucleotide sequence ID" value="NZ_LRPH01000035.1"/>
</dbReference>
<dbReference type="GO" id="GO:0006508">
    <property type="term" value="P:proteolysis"/>
    <property type="evidence" value="ECO:0007669"/>
    <property type="project" value="UniProtKB-KW"/>
</dbReference>
<dbReference type="EMBL" id="LRPH01000035">
    <property type="protein sequence ID" value="KWU65568.1"/>
    <property type="molecule type" value="Genomic_DNA"/>
</dbReference>
<dbReference type="Gene3D" id="1.10.530.10">
    <property type="match status" value="1"/>
</dbReference>
<dbReference type="PANTHER" id="PTHR47053">
    <property type="entry name" value="MUREIN DD-ENDOPEPTIDASE MEPH-RELATED"/>
    <property type="match status" value="1"/>
</dbReference>
<dbReference type="InterPro" id="IPR047194">
    <property type="entry name" value="CwlT-like_lysozyme"/>
</dbReference>
<dbReference type="SUPFAM" id="SSF54001">
    <property type="entry name" value="Cysteine proteinases"/>
    <property type="match status" value="1"/>
</dbReference>
<keyword evidence="3" id="KW-0378">Hydrolase</keyword>
<keyword evidence="5" id="KW-0812">Transmembrane</keyword>
<organism evidence="7 8">
    <name type="scientific">Bacillus mycoides</name>
    <dbReference type="NCBI Taxonomy" id="1405"/>
    <lineage>
        <taxon>Bacteria</taxon>
        <taxon>Bacillati</taxon>
        <taxon>Bacillota</taxon>
        <taxon>Bacilli</taxon>
        <taxon>Bacillales</taxon>
        <taxon>Bacillaceae</taxon>
        <taxon>Bacillus</taxon>
        <taxon>Bacillus cereus group</taxon>
    </lineage>
</organism>
<evidence type="ECO:0000259" key="6">
    <source>
        <dbReference type="PROSITE" id="PS51935"/>
    </source>
</evidence>
<comment type="similarity">
    <text evidence="1">Belongs to the peptidase C40 family.</text>
</comment>
<dbReference type="Gene3D" id="3.90.1720.10">
    <property type="entry name" value="endopeptidase domain like (from Nostoc punctiforme)"/>
    <property type="match status" value="1"/>
</dbReference>
<evidence type="ECO:0000256" key="2">
    <source>
        <dbReference type="ARBA" id="ARBA00022670"/>
    </source>
</evidence>
<dbReference type="PANTHER" id="PTHR47053:SF1">
    <property type="entry name" value="MUREIN DD-ENDOPEPTIDASE MEPH-RELATED"/>
    <property type="match status" value="1"/>
</dbReference>
<dbReference type="InterPro" id="IPR000064">
    <property type="entry name" value="NLP_P60_dom"/>
</dbReference>